<dbReference type="InterPro" id="IPR000182">
    <property type="entry name" value="GNAT_dom"/>
</dbReference>
<name>E6PWS9_9ZZZZ</name>
<evidence type="ECO:0000256" key="2">
    <source>
        <dbReference type="ARBA" id="ARBA00023315"/>
    </source>
</evidence>
<dbReference type="CDD" id="cd04301">
    <property type="entry name" value="NAT_SF"/>
    <property type="match status" value="1"/>
</dbReference>
<gene>
    <name evidence="4" type="ORF">CARN3_0299</name>
</gene>
<dbReference type="PROSITE" id="PS51186">
    <property type="entry name" value="GNAT"/>
    <property type="match status" value="1"/>
</dbReference>
<keyword evidence="1 4" id="KW-0808">Transferase</keyword>
<accession>E6PWS9</accession>
<evidence type="ECO:0000256" key="1">
    <source>
        <dbReference type="ARBA" id="ARBA00022679"/>
    </source>
</evidence>
<keyword evidence="2" id="KW-0012">Acyltransferase</keyword>
<dbReference type="SUPFAM" id="SSF55729">
    <property type="entry name" value="Acyl-CoA N-acyltransferases (Nat)"/>
    <property type="match status" value="1"/>
</dbReference>
<dbReference type="InterPro" id="IPR050680">
    <property type="entry name" value="YpeA/RimI_acetyltransf"/>
</dbReference>
<comment type="caution">
    <text evidence="4">The sequence shown here is derived from an EMBL/GenBank/DDBJ whole genome shotgun (WGS) entry which is preliminary data.</text>
</comment>
<sequence>MATGILLEIRDLRHYSSDALRPVLEAESNLWQKRLNWDYLGSARLLLQYLDSHSLPGFVALDRGPDQGMALNLNRTPIIGYIFCVYEENKAVIGNVFARPAMTEGLEISPKDDSRHAVEATLLGHMIEMLTHSPGVERIETQLLLHRDGAHTALLEQAGFHVARRLYLERRLLHETIQPNPPIQDGFLLRRWQDTDLTAASQLIVESYRNHPDSGINDQYRSISGAQRFLYNIVRYPGCGVFVPEASHLILDRQTDQPVGIVLGSRISPECGHITQICMRPAYRRLGLARHLLRASMEEFQKMGMTELTLTVTQANDTAVRLYLAEGFRQRHRFDAAVWQRNNL</sequence>
<dbReference type="PANTHER" id="PTHR43420">
    <property type="entry name" value="ACETYLTRANSFERASE"/>
    <property type="match status" value="1"/>
</dbReference>
<proteinExistence type="predicted"/>
<dbReference type="GO" id="GO:0016747">
    <property type="term" value="F:acyltransferase activity, transferring groups other than amino-acyl groups"/>
    <property type="evidence" value="ECO:0007669"/>
    <property type="project" value="InterPro"/>
</dbReference>
<dbReference type="AlphaFoldDB" id="E6PWS9"/>
<dbReference type="Gene3D" id="3.40.630.30">
    <property type="match status" value="1"/>
</dbReference>
<dbReference type="Pfam" id="PF00583">
    <property type="entry name" value="Acetyltransf_1"/>
    <property type="match status" value="1"/>
</dbReference>
<evidence type="ECO:0000259" key="3">
    <source>
        <dbReference type="PROSITE" id="PS51186"/>
    </source>
</evidence>
<protein>
    <submittedName>
        <fullName evidence="4">GCN5-related N-acetyltransferase</fullName>
    </submittedName>
</protein>
<organism evidence="4">
    <name type="scientific">mine drainage metagenome</name>
    <dbReference type="NCBI Taxonomy" id="410659"/>
    <lineage>
        <taxon>unclassified sequences</taxon>
        <taxon>metagenomes</taxon>
        <taxon>ecological metagenomes</taxon>
    </lineage>
</organism>
<reference evidence="4" key="1">
    <citation type="submission" date="2009-10" db="EMBL/GenBank/DDBJ databases">
        <title>Diversity of trophic interactions inside an arsenic-rich microbial ecosystem.</title>
        <authorList>
            <person name="Bertin P.N."/>
            <person name="Heinrich-Salmeron A."/>
            <person name="Pelletier E."/>
            <person name="Goulhen-Chollet F."/>
            <person name="Arsene-Ploetze F."/>
            <person name="Gallien S."/>
            <person name="Calteau A."/>
            <person name="Vallenet D."/>
            <person name="Casiot C."/>
            <person name="Chane-Woon-Ming B."/>
            <person name="Giloteaux L."/>
            <person name="Barakat M."/>
            <person name="Bonnefoy V."/>
            <person name="Bruneel O."/>
            <person name="Chandler M."/>
            <person name="Cleiss J."/>
            <person name="Duran R."/>
            <person name="Elbaz-Poulichet F."/>
            <person name="Fonknechten N."/>
            <person name="Lauga B."/>
            <person name="Mornico D."/>
            <person name="Ortet P."/>
            <person name="Schaeffer C."/>
            <person name="Siguier P."/>
            <person name="Alexander Thil Smith A."/>
            <person name="Van Dorsselaer A."/>
            <person name="Weissenbach J."/>
            <person name="Medigue C."/>
            <person name="Le Paslier D."/>
        </authorList>
    </citation>
    <scope>NUCLEOTIDE SEQUENCE</scope>
</reference>
<dbReference type="EMBL" id="CABN01000008">
    <property type="protein sequence ID" value="CBH99387.1"/>
    <property type="molecule type" value="Genomic_DNA"/>
</dbReference>
<feature type="domain" description="N-acetyltransferase" evidence="3">
    <location>
        <begin position="187"/>
        <end position="344"/>
    </location>
</feature>
<evidence type="ECO:0000313" key="4">
    <source>
        <dbReference type="EMBL" id="CBH99387.1"/>
    </source>
</evidence>
<dbReference type="InterPro" id="IPR016181">
    <property type="entry name" value="Acyl_CoA_acyltransferase"/>
</dbReference>